<reference evidence="2 3" key="1">
    <citation type="submission" date="2016-03" db="EMBL/GenBank/DDBJ databases">
        <authorList>
            <person name="Devillers H."/>
        </authorList>
    </citation>
    <scope>NUCLEOTIDE SEQUENCE [LARGE SCALE GENOMIC DNA]</scope>
    <source>
        <strain evidence="2">CBS 6772</strain>
    </source>
</reference>
<accession>A0A1G4MHM4</accession>
<dbReference type="OMA" id="YYTPLAF"/>
<feature type="region of interest" description="Disordered" evidence="1">
    <location>
        <begin position="186"/>
        <end position="208"/>
    </location>
</feature>
<name>A0A1G4MHM4_LACFM</name>
<feature type="compositionally biased region" description="Polar residues" evidence="1">
    <location>
        <begin position="192"/>
        <end position="208"/>
    </location>
</feature>
<evidence type="ECO:0000313" key="3">
    <source>
        <dbReference type="Proteomes" id="UP000190831"/>
    </source>
</evidence>
<feature type="region of interest" description="Disordered" evidence="1">
    <location>
        <begin position="151"/>
        <end position="174"/>
    </location>
</feature>
<protein>
    <submittedName>
        <fullName evidence="2">LAFE_0G09538g1_1</fullName>
    </submittedName>
</protein>
<keyword evidence="3" id="KW-1185">Reference proteome</keyword>
<dbReference type="AlphaFoldDB" id="A0A1G4MHM4"/>
<dbReference type="EMBL" id="LT598486">
    <property type="protein sequence ID" value="SCW03398.1"/>
    <property type="molecule type" value="Genomic_DNA"/>
</dbReference>
<proteinExistence type="predicted"/>
<gene>
    <name evidence="2" type="ORF">LAFE_0G09538G</name>
</gene>
<sequence>MSLTSQQKTQILITDVPREDFVKGWSQQLEKELFEVKFPDLKSKCEYYTPLAFLSRIVIIFEDEASTLQVYEYLNQELKSRGVKLYLTESLLARPRSKSMDDPVPSKSEKPILAIDTGSSVISSPTLSPERACGQSPTAMRFPEDGKVHYYQEPAPRPEMAEEPKPQSGKTTYLYKPDLKLDVAGVRGGSYGNSPPMSPSITLNEFTH</sequence>
<dbReference type="Proteomes" id="UP000190831">
    <property type="component" value="Chromosome G"/>
</dbReference>
<evidence type="ECO:0000313" key="2">
    <source>
        <dbReference type="EMBL" id="SCW03398.1"/>
    </source>
</evidence>
<organism evidence="2 3">
    <name type="scientific">Lachancea fermentati</name>
    <name type="common">Zygosaccharomyces fermentati</name>
    <dbReference type="NCBI Taxonomy" id="4955"/>
    <lineage>
        <taxon>Eukaryota</taxon>
        <taxon>Fungi</taxon>
        <taxon>Dikarya</taxon>
        <taxon>Ascomycota</taxon>
        <taxon>Saccharomycotina</taxon>
        <taxon>Saccharomycetes</taxon>
        <taxon>Saccharomycetales</taxon>
        <taxon>Saccharomycetaceae</taxon>
        <taxon>Lachancea</taxon>
    </lineage>
</organism>
<dbReference type="OrthoDB" id="4069757at2759"/>
<evidence type="ECO:0000256" key="1">
    <source>
        <dbReference type="SAM" id="MobiDB-lite"/>
    </source>
</evidence>